<accession>A0AB34KD84</accession>
<sequence length="537" mass="59731">MGRLRSRLGCLTCRRRHVKCDETRPVCGQCAKSDRLCDIDPRSQQLRVKRYLGPQAKTNEAASDVEISQLQNPGASEEQLSTQSHDETSSPGGSYEIPPHSRPHSGHQDTELTPDVASLSSRRCVPGSIAMSPNTVAGYQQLHETSPEQYCETYSIKPTYGLELSRSDAVYLHHFAQHLAVWLDCTDASRHFTLSMTTLSKASPILLNAVVSFAARHMKCGMTADSAQQRCVELLIPHLSCDEVGNDEAILCAIVILRVCEQLSAISTGGDQERHLSGLGALMKASQASFELDPSSPTLSQAAFWVFVRQALYNACVHQQPPSLDFNLIVLPPPSTNASFTTVKTETAWANTMTWICARVIRFCFGDTASLPGTEAREQRWLEMSRAVENWQNSKPGTFESIWYSEPEHSGDNPFPEILFTSDWHVMAFGFYHLACMLLEIYQAAPRFATRRVLVGTQDADAKVMVHARALCGASKSSPTTVPSLITLCHSTFIWGPLMTDEREQTCVIKMLEEFELAHSWPTAWIVAALRKEWYKT</sequence>
<dbReference type="EMBL" id="JAAQHG020000048">
    <property type="protein sequence ID" value="KAL1582538.1"/>
    <property type="molecule type" value="Genomic_DNA"/>
</dbReference>
<dbReference type="Gene3D" id="4.10.240.10">
    <property type="entry name" value="Zn(2)-C6 fungal-type DNA-binding domain"/>
    <property type="match status" value="1"/>
</dbReference>
<dbReference type="PROSITE" id="PS00463">
    <property type="entry name" value="ZN2_CY6_FUNGAL_1"/>
    <property type="match status" value="1"/>
</dbReference>
<dbReference type="InterPro" id="IPR036864">
    <property type="entry name" value="Zn2-C6_fun-type_DNA-bd_sf"/>
</dbReference>
<gene>
    <name evidence="4" type="ORF">WHR41_08697</name>
</gene>
<reference evidence="4 5" key="1">
    <citation type="journal article" date="2020" name="Microbiol. Resour. Announc.">
        <title>Draft Genome Sequence of a Cladosporium Species Isolated from the Mesophotic Ascidian Didemnum maculosum.</title>
        <authorList>
            <person name="Gioti A."/>
            <person name="Siaperas R."/>
            <person name="Nikolaivits E."/>
            <person name="Le Goff G."/>
            <person name="Ouazzani J."/>
            <person name="Kotoulas G."/>
            <person name="Topakas E."/>
        </authorList>
    </citation>
    <scope>NUCLEOTIDE SEQUENCE [LARGE SCALE GENOMIC DNA]</scope>
    <source>
        <strain evidence="4 5">TM138-S3</strain>
    </source>
</reference>
<name>A0AB34KD84_9PEZI</name>
<organism evidence="4 5">
    <name type="scientific">Cladosporium halotolerans</name>
    <dbReference type="NCBI Taxonomy" id="1052096"/>
    <lineage>
        <taxon>Eukaryota</taxon>
        <taxon>Fungi</taxon>
        <taxon>Dikarya</taxon>
        <taxon>Ascomycota</taxon>
        <taxon>Pezizomycotina</taxon>
        <taxon>Dothideomycetes</taxon>
        <taxon>Dothideomycetidae</taxon>
        <taxon>Cladosporiales</taxon>
        <taxon>Cladosporiaceae</taxon>
        <taxon>Cladosporium</taxon>
    </lineage>
</organism>
<dbReference type="GO" id="GO:0000981">
    <property type="term" value="F:DNA-binding transcription factor activity, RNA polymerase II-specific"/>
    <property type="evidence" value="ECO:0007669"/>
    <property type="project" value="InterPro"/>
</dbReference>
<dbReference type="GO" id="GO:0008270">
    <property type="term" value="F:zinc ion binding"/>
    <property type="evidence" value="ECO:0007669"/>
    <property type="project" value="InterPro"/>
</dbReference>
<dbReference type="PROSITE" id="PS50048">
    <property type="entry name" value="ZN2_CY6_FUNGAL_2"/>
    <property type="match status" value="1"/>
</dbReference>
<feature type="region of interest" description="Disordered" evidence="2">
    <location>
        <begin position="69"/>
        <end position="114"/>
    </location>
</feature>
<protein>
    <recommendedName>
        <fullName evidence="3">Zn(2)-C6 fungal-type domain-containing protein</fullName>
    </recommendedName>
</protein>
<keyword evidence="1" id="KW-0539">Nucleus</keyword>
<dbReference type="CDD" id="cd00067">
    <property type="entry name" value="GAL4"/>
    <property type="match status" value="1"/>
</dbReference>
<evidence type="ECO:0000256" key="1">
    <source>
        <dbReference type="ARBA" id="ARBA00023242"/>
    </source>
</evidence>
<dbReference type="Pfam" id="PF00172">
    <property type="entry name" value="Zn_clus"/>
    <property type="match status" value="1"/>
</dbReference>
<evidence type="ECO:0000259" key="3">
    <source>
        <dbReference type="PROSITE" id="PS50048"/>
    </source>
</evidence>
<dbReference type="GO" id="GO:0000976">
    <property type="term" value="F:transcription cis-regulatory region binding"/>
    <property type="evidence" value="ECO:0007669"/>
    <property type="project" value="TreeGrafter"/>
</dbReference>
<dbReference type="PANTHER" id="PTHR37534">
    <property type="entry name" value="TRANSCRIPTIONAL ACTIVATOR PROTEIN UGA3"/>
    <property type="match status" value="1"/>
</dbReference>
<dbReference type="GO" id="GO:0045944">
    <property type="term" value="P:positive regulation of transcription by RNA polymerase II"/>
    <property type="evidence" value="ECO:0007669"/>
    <property type="project" value="TreeGrafter"/>
</dbReference>
<dbReference type="InterPro" id="IPR001138">
    <property type="entry name" value="Zn2Cys6_DnaBD"/>
</dbReference>
<evidence type="ECO:0000256" key="2">
    <source>
        <dbReference type="SAM" id="MobiDB-lite"/>
    </source>
</evidence>
<feature type="domain" description="Zn(2)-C6 fungal-type" evidence="3">
    <location>
        <begin position="9"/>
        <end position="39"/>
    </location>
</feature>
<evidence type="ECO:0000313" key="5">
    <source>
        <dbReference type="Proteomes" id="UP000803884"/>
    </source>
</evidence>
<proteinExistence type="predicted"/>
<dbReference type="SMART" id="SM00066">
    <property type="entry name" value="GAL4"/>
    <property type="match status" value="1"/>
</dbReference>
<dbReference type="Proteomes" id="UP000803884">
    <property type="component" value="Unassembled WGS sequence"/>
</dbReference>
<feature type="compositionally biased region" description="Polar residues" evidence="2">
    <location>
        <begin position="69"/>
        <end position="83"/>
    </location>
</feature>
<comment type="caution">
    <text evidence="4">The sequence shown here is derived from an EMBL/GenBank/DDBJ whole genome shotgun (WGS) entry which is preliminary data.</text>
</comment>
<keyword evidence="5" id="KW-1185">Reference proteome</keyword>
<dbReference type="RefSeq" id="XP_069225645.1">
    <property type="nucleotide sequence ID" value="XM_069377301.1"/>
</dbReference>
<dbReference type="SUPFAM" id="SSF57701">
    <property type="entry name" value="Zn2/Cys6 DNA-binding domain"/>
    <property type="match status" value="1"/>
</dbReference>
<dbReference type="GO" id="GO:0005634">
    <property type="term" value="C:nucleus"/>
    <property type="evidence" value="ECO:0007669"/>
    <property type="project" value="TreeGrafter"/>
</dbReference>
<dbReference type="AlphaFoldDB" id="A0AB34KD84"/>
<dbReference type="GeneID" id="96010139"/>
<evidence type="ECO:0000313" key="4">
    <source>
        <dbReference type="EMBL" id="KAL1582538.1"/>
    </source>
</evidence>
<dbReference type="PANTHER" id="PTHR37534:SF25">
    <property type="entry name" value="ZN(II)2CYS6 TRANSCRIPTION FACTOR (EUROFUNG)"/>
    <property type="match status" value="1"/>
</dbReference>